<reference evidence="19" key="1">
    <citation type="submission" date="2011-01" db="EMBL/GenBank/DDBJ databases">
        <title>Complete sequence of plasmid4 of Acidobacterium sp. MP5ACTX9.</title>
        <authorList>
            <consortium name="US DOE Joint Genome Institute"/>
            <person name="Lucas S."/>
            <person name="Copeland A."/>
            <person name="Lapidus A."/>
            <person name="Cheng J.-F."/>
            <person name="Goodwin L."/>
            <person name="Pitluck S."/>
            <person name="Teshima H."/>
            <person name="Detter J.C."/>
            <person name="Han C."/>
            <person name="Tapia R."/>
            <person name="Land M."/>
            <person name="Hauser L."/>
            <person name="Kyrpides N."/>
            <person name="Ivanova N."/>
            <person name="Ovchinnikova G."/>
            <person name="Pagani I."/>
            <person name="Rawat S.R."/>
            <person name="Mannisto M."/>
            <person name="Haggblom M.M."/>
            <person name="Woyke T."/>
        </authorList>
    </citation>
    <scope>NUCLEOTIDE SEQUENCE [LARGE SCALE GENOMIC DNA]</scope>
    <source>
        <strain evidence="19">MP5ACTX9</strain>
        <plasmid evidence="19">Plasmid pACIX904</plasmid>
    </source>
</reference>
<evidence type="ECO:0000256" key="7">
    <source>
        <dbReference type="ARBA" id="ARBA00022729"/>
    </source>
</evidence>
<dbReference type="InterPro" id="IPR003715">
    <property type="entry name" value="Poly_export_N"/>
</dbReference>
<comment type="subcellular location">
    <subcellularLocation>
        <location evidence="1">Cell outer membrane</location>
        <topology evidence="1">Multi-pass membrane protein</topology>
    </subcellularLocation>
</comment>
<dbReference type="Pfam" id="PF02563">
    <property type="entry name" value="Poly_export"/>
    <property type="match status" value="1"/>
</dbReference>
<evidence type="ECO:0000256" key="9">
    <source>
        <dbReference type="ARBA" id="ARBA00023065"/>
    </source>
</evidence>
<dbReference type="GO" id="GO:0046930">
    <property type="term" value="C:pore complex"/>
    <property type="evidence" value="ECO:0007669"/>
    <property type="project" value="UniProtKB-KW"/>
</dbReference>
<proteinExistence type="inferred from homology"/>
<evidence type="ECO:0000256" key="14">
    <source>
        <dbReference type="ARBA" id="ARBA00023288"/>
    </source>
</evidence>
<gene>
    <name evidence="18" type="ordered locus">AciX9_4582</name>
</gene>
<dbReference type="HOGENOM" id="CLU_038343_3_2_0"/>
<dbReference type="eggNOG" id="COG1596">
    <property type="taxonomic scope" value="Bacteria"/>
</dbReference>
<keyword evidence="8" id="KW-0625">Polysaccharide transport</keyword>
<dbReference type="PANTHER" id="PTHR33619:SF3">
    <property type="entry name" value="POLYSACCHARIDE EXPORT PROTEIN GFCE-RELATED"/>
    <property type="match status" value="1"/>
</dbReference>
<evidence type="ECO:0000256" key="3">
    <source>
        <dbReference type="ARBA" id="ARBA00022448"/>
    </source>
</evidence>
<dbReference type="EMBL" id="CP002484">
    <property type="protein sequence ID" value="ADW71512.1"/>
    <property type="molecule type" value="Genomic_DNA"/>
</dbReference>
<sequence length="215" mass="23778">MRIATFFAVAGLLLSSVMHADDKLHEHSQYHLHPGDTLSLDYRLSPELNQTATIGPDGFVDLSLAGTLKLSGLTLQQAHDLIVERDSARLNAPELNLQLKDFQHPYVMVAGQVLIPGKIEMREDMTALQAVMLAGGFKDSARETKVVVFRRISGNSGMAEVLQLNLHRIHKTKQLEQDLSLEPGDIIYIPENMATQFSKFMRIPNFSASAGVPAF</sequence>
<dbReference type="RefSeq" id="WP_013573231.1">
    <property type="nucleotide sequence ID" value="NC_015059.1"/>
</dbReference>
<keyword evidence="3" id="KW-0813">Transport</keyword>
<keyword evidence="4" id="KW-1134">Transmembrane beta strand</keyword>
<dbReference type="GO" id="GO:0015288">
    <property type="term" value="F:porin activity"/>
    <property type="evidence" value="ECO:0007669"/>
    <property type="project" value="UniProtKB-KW"/>
</dbReference>
<evidence type="ECO:0000259" key="17">
    <source>
        <dbReference type="Pfam" id="PF22461"/>
    </source>
</evidence>
<protein>
    <submittedName>
        <fullName evidence="18">Soluble ligand binding domain protein</fullName>
    </submittedName>
</protein>
<evidence type="ECO:0000256" key="4">
    <source>
        <dbReference type="ARBA" id="ARBA00022452"/>
    </source>
</evidence>
<feature type="domain" description="SLBB" evidence="17">
    <location>
        <begin position="107"/>
        <end position="189"/>
    </location>
</feature>
<dbReference type="Proteomes" id="UP000000343">
    <property type="component" value="Plasmid pACIX904"/>
</dbReference>
<keyword evidence="11" id="KW-0472">Membrane</keyword>
<dbReference type="InterPro" id="IPR054765">
    <property type="entry name" value="SLBB_dom"/>
</dbReference>
<keyword evidence="18" id="KW-0614">Plasmid</keyword>
<keyword evidence="7 15" id="KW-0732">Signal</keyword>
<evidence type="ECO:0000256" key="10">
    <source>
        <dbReference type="ARBA" id="ARBA00023114"/>
    </source>
</evidence>
<feature type="signal peptide" evidence="15">
    <location>
        <begin position="1"/>
        <end position="20"/>
    </location>
</feature>
<evidence type="ECO:0000256" key="5">
    <source>
        <dbReference type="ARBA" id="ARBA00022597"/>
    </source>
</evidence>
<comment type="similarity">
    <text evidence="2">Belongs to the BexD/CtrA/VexA family.</text>
</comment>
<dbReference type="PaxDb" id="1198114-AciX9_4582"/>
<evidence type="ECO:0000256" key="2">
    <source>
        <dbReference type="ARBA" id="ARBA00009450"/>
    </source>
</evidence>
<dbReference type="Gene3D" id="3.10.560.10">
    <property type="entry name" value="Outer membrane lipoprotein wza domain like"/>
    <property type="match status" value="1"/>
</dbReference>
<keyword evidence="10" id="KW-0626">Porin</keyword>
<evidence type="ECO:0000256" key="6">
    <source>
        <dbReference type="ARBA" id="ARBA00022692"/>
    </source>
</evidence>
<dbReference type="GO" id="GO:0006811">
    <property type="term" value="P:monoatomic ion transport"/>
    <property type="evidence" value="ECO:0007669"/>
    <property type="project" value="UniProtKB-KW"/>
</dbReference>
<name>E8X7S8_GRATM</name>
<organism evidence="19">
    <name type="scientific">Granulicella tundricola (strain ATCC BAA-1859 / DSM 23138 / MP5ACTX9)</name>
    <dbReference type="NCBI Taxonomy" id="1198114"/>
    <lineage>
        <taxon>Bacteria</taxon>
        <taxon>Pseudomonadati</taxon>
        <taxon>Acidobacteriota</taxon>
        <taxon>Terriglobia</taxon>
        <taxon>Terriglobales</taxon>
        <taxon>Acidobacteriaceae</taxon>
        <taxon>Granulicella</taxon>
    </lineage>
</organism>
<evidence type="ECO:0000256" key="11">
    <source>
        <dbReference type="ARBA" id="ARBA00023136"/>
    </source>
</evidence>
<evidence type="ECO:0000256" key="1">
    <source>
        <dbReference type="ARBA" id="ARBA00004571"/>
    </source>
</evidence>
<keyword evidence="9" id="KW-0406">Ion transport</keyword>
<dbReference type="AlphaFoldDB" id="E8X7S8"/>
<evidence type="ECO:0000256" key="15">
    <source>
        <dbReference type="SAM" id="SignalP"/>
    </source>
</evidence>
<accession>E8X7S8</accession>
<evidence type="ECO:0000256" key="12">
    <source>
        <dbReference type="ARBA" id="ARBA00023139"/>
    </source>
</evidence>
<dbReference type="Pfam" id="PF22461">
    <property type="entry name" value="SLBB_2"/>
    <property type="match status" value="1"/>
</dbReference>
<keyword evidence="5" id="KW-0762">Sugar transport</keyword>
<evidence type="ECO:0000256" key="13">
    <source>
        <dbReference type="ARBA" id="ARBA00023237"/>
    </source>
</evidence>
<dbReference type="InterPro" id="IPR049712">
    <property type="entry name" value="Poly_export"/>
</dbReference>
<keyword evidence="13" id="KW-0998">Cell outer membrane</keyword>
<dbReference type="GO" id="GO:0009279">
    <property type="term" value="C:cell outer membrane"/>
    <property type="evidence" value="ECO:0007669"/>
    <property type="project" value="UniProtKB-SubCell"/>
</dbReference>
<feature type="chain" id="PRO_5003234282" evidence="15">
    <location>
        <begin position="21"/>
        <end position="215"/>
    </location>
</feature>
<keyword evidence="19" id="KW-1185">Reference proteome</keyword>
<evidence type="ECO:0000313" key="19">
    <source>
        <dbReference type="Proteomes" id="UP000000343"/>
    </source>
</evidence>
<dbReference type="PANTHER" id="PTHR33619">
    <property type="entry name" value="POLYSACCHARIDE EXPORT PROTEIN GFCE-RELATED"/>
    <property type="match status" value="1"/>
</dbReference>
<evidence type="ECO:0000313" key="18">
    <source>
        <dbReference type="EMBL" id="ADW71512.1"/>
    </source>
</evidence>
<geneLocation type="plasmid" evidence="18 19">
    <name>pACIX904</name>
</geneLocation>
<keyword evidence="14" id="KW-0449">Lipoprotein</keyword>
<evidence type="ECO:0000259" key="16">
    <source>
        <dbReference type="Pfam" id="PF02563"/>
    </source>
</evidence>
<feature type="domain" description="Polysaccharide export protein N-terminal" evidence="16">
    <location>
        <begin position="26"/>
        <end position="99"/>
    </location>
</feature>
<dbReference type="KEGG" id="acm:AciX9_4582"/>
<evidence type="ECO:0000256" key="8">
    <source>
        <dbReference type="ARBA" id="ARBA00023047"/>
    </source>
</evidence>
<dbReference type="GO" id="GO:0015159">
    <property type="term" value="F:polysaccharide transmembrane transporter activity"/>
    <property type="evidence" value="ECO:0007669"/>
    <property type="project" value="InterPro"/>
</dbReference>
<keyword evidence="6" id="KW-0812">Transmembrane</keyword>
<keyword evidence="12" id="KW-0564">Palmitate</keyword>